<organism evidence="3 4">
    <name type="scientific">Mariniflexile litorale</name>
    <dbReference type="NCBI Taxonomy" id="3045158"/>
    <lineage>
        <taxon>Bacteria</taxon>
        <taxon>Pseudomonadati</taxon>
        <taxon>Bacteroidota</taxon>
        <taxon>Flavobacteriia</taxon>
        <taxon>Flavobacteriales</taxon>
        <taxon>Flavobacteriaceae</taxon>
        <taxon>Mariniflexile</taxon>
    </lineage>
</organism>
<evidence type="ECO:0000313" key="3">
    <source>
        <dbReference type="EMBL" id="XBL14557.1"/>
    </source>
</evidence>
<gene>
    <name evidence="3" type="ORF">QLS71_000700</name>
</gene>
<dbReference type="SUPFAM" id="SSF56935">
    <property type="entry name" value="Porins"/>
    <property type="match status" value="1"/>
</dbReference>
<dbReference type="NCBIfam" id="TIGR04057">
    <property type="entry name" value="SusC_RagA_signa"/>
    <property type="match status" value="1"/>
</dbReference>
<dbReference type="InterPro" id="IPR023997">
    <property type="entry name" value="TonB-dep_OMP_SusC/RagA_CS"/>
</dbReference>
<keyword evidence="1" id="KW-0812">Transmembrane</keyword>
<evidence type="ECO:0000259" key="2">
    <source>
        <dbReference type="Pfam" id="PF07715"/>
    </source>
</evidence>
<reference evidence="3" key="1">
    <citation type="submission" date="2024-04" db="EMBL/GenBank/DDBJ databases">
        <title>Mariniflexile litorale, isolated from the shallow sediments of the Sea of Japan.</title>
        <authorList>
            <person name="Romanenko L."/>
            <person name="Isaeva M."/>
        </authorList>
    </citation>
    <scope>NUCLEOTIDE SEQUENCE [LARGE SCALE GENOMIC DNA]</scope>
    <source>
        <strain evidence="3">KMM 9835</strain>
    </source>
</reference>
<dbReference type="InterPro" id="IPR037066">
    <property type="entry name" value="Plug_dom_sf"/>
</dbReference>
<keyword evidence="3" id="KW-0675">Receptor</keyword>
<keyword evidence="1" id="KW-0472">Membrane</keyword>
<dbReference type="FunFam" id="2.170.130.10:FF:000003">
    <property type="entry name" value="SusC/RagA family TonB-linked outer membrane protein"/>
    <property type="match status" value="1"/>
</dbReference>
<dbReference type="RefSeq" id="WP_308992380.1">
    <property type="nucleotide sequence ID" value="NZ_CP155618.1"/>
</dbReference>
<keyword evidence="1" id="KW-1134">Transmembrane beta strand</keyword>
<dbReference type="Gene3D" id="2.170.130.10">
    <property type="entry name" value="TonB-dependent receptor, plug domain"/>
    <property type="match status" value="1"/>
</dbReference>
<dbReference type="PROSITE" id="PS52016">
    <property type="entry name" value="TONB_DEPENDENT_REC_3"/>
    <property type="match status" value="1"/>
</dbReference>
<dbReference type="InterPro" id="IPR012910">
    <property type="entry name" value="Plug_dom"/>
</dbReference>
<name>A0AAU7EHR8_9FLAO</name>
<keyword evidence="1" id="KW-0998">Cell outer membrane</keyword>
<feature type="domain" description="TonB-dependent receptor plug" evidence="2">
    <location>
        <begin position="170"/>
        <end position="278"/>
    </location>
</feature>
<dbReference type="Proteomes" id="UP001224325">
    <property type="component" value="Chromosome"/>
</dbReference>
<keyword evidence="1" id="KW-0813">Transport</keyword>
<comment type="similarity">
    <text evidence="1">Belongs to the TonB-dependent receptor family.</text>
</comment>
<sequence length="1095" mass="122919">MNIKITQLHISSRYLEKINYFFKVLALCCITHLNTYASEELLLDSKRINNSKKINSLKNDNDIFSSHYLLDFTSINDQKNDINGIIYDEFGTPLPGATIIIVGTKGGVITDFDGKFTVKLKMGDKVQVSYLGYKSVTIEYNGQKELTIHMESDVSALDDVTVVAFSKQKKASVIGAITTVKPSDLKIPSSNLTTSFAGRIPGMVSYQRSGEPGQNTAEFYIRGITSFGYNKGPLILVDNNEVTTEELSRLHPDDIASFSVMKDATATALYGSRGANGVILVTTKEGVIGKAKISVRMEQASSSPTQTVDLADPITYMRLHNEAVRTRDPLGNTPYSPQKINNTIAGNNPAVYPANDWRKMLFKNEAINRQVNLNVSGGGKVARYYVAGSYSNDTGLLKVDGTNNFNNNIKLDRYMIRSNINIDITETTEAKVRLQGAFDQYSGPIDSGSDLYKKVMRTNPVLFPATFEPDEANQNTKHILFGNADTGGFLNPYADMVRGYKEYYTSQVSAQFELKQDLSVLLKGLSLRGMFNTNRHSHYNISRGYNPFYYKIGMYDKAADEYTLNVLNEDTGTEYLGYGEGPKEIKSTTYYETALNWNDTFNEKHEVSGLLVATARERVEANAGDLQRSLPYRNLGYAGRATYAFDSRYLFEFNFGYNGSERFSEKERFGFFPSVGYGWIVSNEKFWQGKIANTINKLKLRYTYGIVGNDAIGSRDDRFFYLSNVNLNDGSNGANFGTYGNDYSRNGVSISRYANDEITWEVAEKYNIGLEIGLWNKLDIDVDVFSENRTNVLMNRSAIPSTMGLQANVQANVGEASSKGLEFSFNFNHSFNKDFWITAMGNFTYATSQYEVYEEPDYPNEPWKSRIGDPIAQYYGYVAERLFVDDDEVKNSPTQFGDYRGGDIKYKDLNGDGKITDLDIVPLGNPHSPEIVYGFGFSGGWKGIDFSTFFQGLGRTSLFIDPYSTSPFINQQSALLQVYADNHWSEDNRNVYALWPRLSETIVGNNMQTSSWWVRDGSFLRLKAIELGYTIPSKITLKANIEKFRFYMNGTNLLTFSKFKLWDPEMGGDEPGDGRGNGLGYPIQKVINFGLQISF</sequence>
<dbReference type="GO" id="GO:0009279">
    <property type="term" value="C:cell outer membrane"/>
    <property type="evidence" value="ECO:0007669"/>
    <property type="project" value="UniProtKB-SubCell"/>
</dbReference>
<dbReference type="SUPFAM" id="SSF49464">
    <property type="entry name" value="Carboxypeptidase regulatory domain-like"/>
    <property type="match status" value="1"/>
</dbReference>
<evidence type="ECO:0000313" key="4">
    <source>
        <dbReference type="Proteomes" id="UP001224325"/>
    </source>
</evidence>
<dbReference type="Gene3D" id="2.60.40.1120">
    <property type="entry name" value="Carboxypeptidase-like, regulatory domain"/>
    <property type="match status" value="1"/>
</dbReference>
<dbReference type="InterPro" id="IPR008969">
    <property type="entry name" value="CarboxyPept-like_regulatory"/>
</dbReference>
<dbReference type="Pfam" id="PF07715">
    <property type="entry name" value="Plug"/>
    <property type="match status" value="1"/>
</dbReference>
<dbReference type="AlphaFoldDB" id="A0AAU7EHR8"/>
<protein>
    <submittedName>
        <fullName evidence="3">TonB-dependent receptor</fullName>
    </submittedName>
</protein>
<dbReference type="KEGG" id="mlil:QLS71_000700"/>
<dbReference type="EMBL" id="CP155618">
    <property type="protein sequence ID" value="XBL14557.1"/>
    <property type="molecule type" value="Genomic_DNA"/>
</dbReference>
<dbReference type="NCBIfam" id="TIGR04056">
    <property type="entry name" value="OMP_RagA_SusC"/>
    <property type="match status" value="1"/>
</dbReference>
<dbReference type="InterPro" id="IPR039426">
    <property type="entry name" value="TonB-dep_rcpt-like"/>
</dbReference>
<proteinExistence type="inferred from homology"/>
<keyword evidence="4" id="KW-1185">Reference proteome</keyword>
<comment type="subcellular location">
    <subcellularLocation>
        <location evidence="1">Cell outer membrane</location>
        <topology evidence="1">Multi-pass membrane protein</topology>
    </subcellularLocation>
</comment>
<dbReference type="InterPro" id="IPR023996">
    <property type="entry name" value="TonB-dep_OMP_SusC/RagA"/>
</dbReference>
<dbReference type="Pfam" id="PF13715">
    <property type="entry name" value="CarbopepD_reg_2"/>
    <property type="match status" value="1"/>
</dbReference>
<evidence type="ECO:0000256" key="1">
    <source>
        <dbReference type="PROSITE-ProRule" id="PRU01360"/>
    </source>
</evidence>
<accession>A0AAU7EHR8</accession>